<comment type="caution">
    <text evidence="2">The sequence shown here is derived from an EMBL/GenBank/DDBJ whole genome shotgun (WGS) entry which is preliminary data.</text>
</comment>
<name>A0A9N9B6A5_9GLOM</name>
<dbReference type="Proteomes" id="UP000789831">
    <property type="component" value="Unassembled WGS sequence"/>
</dbReference>
<dbReference type="InterPro" id="IPR002347">
    <property type="entry name" value="SDR_fam"/>
</dbReference>
<sequence>MNPLNYSLKDTNLSGKVVILTGVNDGIGKNLARHISSFKPKRLILPVRDRSSGDCVLDYIRARTGEDSAEIWDMDLEDFDSVRKFGRRIVDEIGEAHVLINNAEVWSKKLSKTKDGLEKQFQVNYLGHFLLTNILIETLKKSGTPEFPARVVHISSSLTRRAVIDVENFDGSKSNKNIVFSYELNRRLAQTNVVSIVTCPGLIKTHLNQLNGIHQFWKTISIKFNGQKIAQKSSFNVLYPIFSPDIQNNRGLCFENGRIAKADPKSDDVGLGKELWEVSDGIVQSVLRRYGIPDGEI</sequence>
<accession>A0A9N9B6A5</accession>
<dbReference type="AlphaFoldDB" id="A0A9N9B6A5"/>
<organism evidence="2 3">
    <name type="scientific">Ambispora gerdemannii</name>
    <dbReference type="NCBI Taxonomy" id="144530"/>
    <lineage>
        <taxon>Eukaryota</taxon>
        <taxon>Fungi</taxon>
        <taxon>Fungi incertae sedis</taxon>
        <taxon>Mucoromycota</taxon>
        <taxon>Glomeromycotina</taxon>
        <taxon>Glomeromycetes</taxon>
        <taxon>Archaeosporales</taxon>
        <taxon>Ambisporaceae</taxon>
        <taxon>Ambispora</taxon>
    </lineage>
</organism>
<dbReference type="PRINTS" id="PR00081">
    <property type="entry name" value="GDHRDH"/>
</dbReference>
<dbReference type="OrthoDB" id="542013at2759"/>
<protein>
    <submittedName>
        <fullName evidence="2">5819_t:CDS:1</fullName>
    </submittedName>
</protein>
<dbReference type="InterPro" id="IPR036291">
    <property type="entry name" value="NAD(P)-bd_dom_sf"/>
</dbReference>
<dbReference type="SUPFAM" id="SSF51735">
    <property type="entry name" value="NAD(P)-binding Rossmann-fold domains"/>
    <property type="match status" value="1"/>
</dbReference>
<dbReference type="Pfam" id="PF00106">
    <property type="entry name" value="adh_short"/>
    <property type="match status" value="1"/>
</dbReference>
<dbReference type="PANTHER" id="PTHR43157:SF31">
    <property type="entry name" value="PHOSPHATIDYLINOSITOL-GLYCAN BIOSYNTHESIS CLASS F PROTEIN"/>
    <property type="match status" value="1"/>
</dbReference>
<dbReference type="Gene3D" id="3.40.50.720">
    <property type="entry name" value="NAD(P)-binding Rossmann-like Domain"/>
    <property type="match status" value="1"/>
</dbReference>
<proteinExistence type="predicted"/>
<gene>
    <name evidence="2" type="ORF">AGERDE_LOCUS6759</name>
</gene>
<dbReference type="GO" id="GO:0016491">
    <property type="term" value="F:oxidoreductase activity"/>
    <property type="evidence" value="ECO:0007669"/>
    <property type="project" value="UniProtKB-KW"/>
</dbReference>
<evidence type="ECO:0000256" key="1">
    <source>
        <dbReference type="ARBA" id="ARBA00023002"/>
    </source>
</evidence>
<keyword evidence="1" id="KW-0560">Oxidoreductase</keyword>
<evidence type="ECO:0000313" key="2">
    <source>
        <dbReference type="EMBL" id="CAG8552924.1"/>
    </source>
</evidence>
<evidence type="ECO:0000313" key="3">
    <source>
        <dbReference type="Proteomes" id="UP000789831"/>
    </source>
</evidence>
<reference evidence="2" key="1">
    <citation type="submission" date="2021-06" db="EMBL/GenBank/DDBJ databases">
        <authorList>
            <person name="Kallberg Y."/>
            <person name="Tangrot J."/>
            <person name="Rosling A."/>
        </authorList>
    </citation>
    <scope>NUCLEOTIDE SEQUENCE</scope>
    <source>
        <strain evidence="2">MT106</strain>
    </source>
</reference>
<dbReference type="EMBL" id="CAJVPL010001105">
    <property type="protein sequence ID" value="CAG8552924.1"/>
    <property type="molecule type" value="Genomic_DNA"/>
</dbReference>
<dbReference type="PANTHER" id="PTHR43157">
    <property type="entry name" value="PHOSPHATIDYLINOSITOL-GLYCAN BIOSYNTHESIS CLASS F PROTEIN-RELATED"/>
    <property type="match status" value="1"/>
</dbReference>
<keyword evidence="3" id="KW-1185">Reference proteome</keyword>